<sequence>MTTASHSTMHPPSTTFTMASSTPSRRSIAARLLAALLLILLLFGHYSYQNLSASSIPAYHFHPSQPFPQKIWQSSKADPKNSTPQTNNPPHQWRTLNPSFRYERLTDANMDAYVRSRAASTRHIADLAISDLFVSLPNPILKAEFLRYLVLLYDGGVWADIDTLPHRPVAEWIPPVYRDRVNLVVGIEKDGNKQPIWPGLPYSVQLCTYTVLAKPGHPAIRAVVDEVAQNLGRVIGSKAVGGAAAFEEVMSTMGPLVFTRVLMEYLSNTTGIAHTGDELGGLAEPRLIGDILVLPKDSFGWLQQEHRHPKVHEMVLVEHFSIPSWRAGCPG</sequence>
<evidence type="ECO:0000313" key="3">
    <source>
        <dbReference type="EMBL" id="KAK4450988.1"/>
    </source>
</evidence>
<evidence type="ECO:0000256" key="1">
    <source>
        <dbReference type="ARBA" id="ARBA00009003"/>
    </source>
</evidence>
<dbReference type="InterPro" id="IPR007577">
    <property type="entry name" value="GlycoTrfase_DXD_sugar-bd_CS"/>
</dbReference>
<dbReference type="AlphaFoldDB" id="A0AAV9GUB7"/>
<dbReference type="GO" id="GO:0000136">
    <property type="term" value="C:mannan polymerase complex"/>
    <property type="evidence" value="ECO:0007669"/>
    <property type="project" value="TreeGrafter"/>
</dbReference>
<proteinExistence type="inferred from homology"/>
<evidence type="ECO:0000256" key="2">
    <source>
        <dbReference type="SAM" id="MobiDB-lite"/>
    </source>
</evidence>
<dbReference type="EMBL" id="MU865930">
    <property type="protein sequence ID" value="KAK4450988.1"/>
    <property type="molecule type" value="Genomic_DNA"/>
</dbReference>
<protein>
    <submittedName>
        <fullName evidence="3">Alpha-1 6-mannosyltransferase HOC1</fullName>
    </submittedName>
</protein>
<dbReference type="PANTHER" id="PTHR31834">
    <property type="entry name" value="INITIATION-SPECIFIC ALPHA-1,6-MANNOSYLTRANSFERASE"/>
    <property type="match status" value="1"/>
</dbReference>
<dbReference type="SUPFAM" id="SSF53448">
    <property type="entry name" value="Nucleotide-diphospho-sugar transferases"/>
    <property type="match status" value="1"/>
</dbReference>
<feature type="region of interest" description="Disordered" evidence="2">
    <location>
        <begin position="72"/>
        <end position="95"/>
    </location>
</feature>
<dbReference type="InterPro" id="IPR029044">
    <property type="entry name" value="Nucleotide-diphossugar_trans"/>
</dbReference>
<evidence type="ECO:0000313" key="4">
    <source>
        <dbReference type="Proteomes" id="UP001321760"/>
    </source>
</evidence>
<comment type="caution">
    <text evidence="3">The sequence shown here is derived from an EMBL/GenBank/DDBJ whole genome shotgun (WGS) entry which is preliminary data.</text>
</comment>
<organism evidence="3 4">
    <name type="scientific">Podospora aff. communis PSN243</name>
    <dbReference type="NCBI Taxonomy" id="3040156"/>
    <lineage>
        <taxon>Eukaryota</taxon>
        <taxon>Fungi</taxon>
        <taxon>Dikarya</taxon>
        <taxon>Ascomycota</taxon>
        <taxon>Pezizomycotina</taxon>
        <taxon>Sordariomycetes</taxon>
        <taxon>Sordariomycetidae</taxon>
        <taxon>Sordariales</taxon>
        <taxon>Podosporaceae</taxon>
        <taxon>Podospora</taxon>
    </lineage>
</organism>
<reference evidence="3" key="2">
    <citation type="submission" date="2023-05" db="EMBL/GenBank/DDBJ databases">
        <authorList>
            <consortium name="Lawrence Berkeley National Laboratory"/>
            <person name="Steindorff A."/>
            <person name="Hensen N."/>
            <person name="Bonometti L."/>
            <person name="Westerberg I."/>
            <person name="Brannstrom I.O."/>
            <person name="Guillou S."/>
            <person name="Cros-Aarteil S."/>
            <person name="Calhoun S."/>
            <person name="Haridas S."/>
            <person name="Kuo A."/>
            <person name="Mondo S."/>
            <person name="Pangilinan J."/>
            <person name="Riley R."/>
            <person name="Labutti K."/>
            <person name="Andreopoulos B."/>
            <person name="Lipzen A."/>
            <person name="Chen C."/>
            <person name="Yanf M."/>
            <person name="Daum C."/>
            <person name="Ng V."/>
            <person name="Clum A."/>
            <person name="Ohm R."/>
            <person name="Martin F."/>
            <person name="Silar P."/>
            <person name="Natvig D."/>
            <person name="Lalanne C."/>
            <person name="Gautier V."/>
            <person name="Ament-Velasquez S.L."/>
            <person name="Kruys A."/>
            <person name="Hutchinson M.I."/>
            <person name="Powell A.J."/>
            <person name="Barry K."/>
            <person name="Miller A.N."/>
            <person name="Grigoriev I.V."/>
            <person name="Debuchy R."/>
            <person name="Gladieux P."/>
            <person name="Thoren M.H."/>
            <person name="Johannesson H."/>
        </authorList>
    </citation>
    <scope>NUCLEOTIDE SEQUENCE</scope>
    <source>
        <strain evidence="3">PSN243</strain>
    </source>
</reference>
<dbReference type="Proteomes" id="UP001321760">
    <property type="component" value="Unassembled WGS sequence"/>
</dbReference>
<dbReference type="GO" id="GO:0006487">
    <property type="term" value="P:protein N-linked glycosylation"/>
    <property type="evidence" value="ECO:0007669"/>
    <property type="project" value="TreeGrafter"/>
</dbReference>
<comment type="similarity">
    <text evidence="1">Belongs to the glycosyltransferase 32 family.</text>
</comment>
<dbReference type="GO" id="GO:0000009">
    <property type="term" value="F:alpha-1,6-mannosyltransferase activity"/>
    <property type="evidence" value="ECO:0007669"/>
    <property type="project" value="InterPro"/>
</dbReference>
<feature type="region of interest" description="Disordered" evidence="2">
    <location>
        <begin position="1"/>
        <end position="21"/>
    </location>
</feature>
<gene>
    <name evidence="3" type="ORF">QBC34DRAFT_401949</name>
</gene>
<dbReference type="PANTHER" id="PTHR31834:SF8">
    <property type="entry name" value="TRANSFERASE, PUTATIVE (AFU_ORTHOLOGUE AFUA_6G14040)-RELATED"/>
    <property type="match status" value="1"/>
</dbReference>
<dbReference type="Gene3D" id="3.90.550.20">
    <property type="match status" value="1"/>
</dbReference>
<accession>A0AAV9GUB7</accession>
<dbReference type="InterPro" id="IPR039367">
    <property type="entry name" value="Och1-like"/>
</dbReference>
<name>A0AAV9GUB7_9PEZI</name>
<dbReference type="Pfam" id="PF04488">
    <property type="entry name" value="Gly_transf_sug"/>
    <property type="match status" value="1"/>
</dbReference>
<keyword evidence="4" id="KW-1185">Reference proteome</keyword>
<reference evidence="3" key="1">
    <citation type="journal article" date="2023" name="Mol. Phylogenet. Evol.">
        <title>Genome-scale phylogeny and comparative genomics of the fungal order Sordariales.</title>
        <authorList>
            <person name="Hensen N."/>
            <person name="Bonometti L."/>
            <person name="Westerberg I."/>
            <person name="Brannstrom I.O."/>
            <person name="Guillou S."/>
            <person name="Cros-Aarteil S."/>
            <person name="Calhoun S."/>
            <person name="Haridas S."/>
            <person name="Kuo A."/>
            <person name="Mondo S."/>
            <person name="Pangilinan J."/>
            <person name="Riley R."/>
            <person name="LaButti K."/>
            <person name="Andreopoulos B."/>
            <person name="Lipzen A."/>
            <person name="Chen C."/>
            <person name="Yan M."/>
            <person name="Daum C."/>
            <person name="Ng V."/>
            <person name="Clum A."/>
            <person name="Steindorff A."/>
            <person name="Ohm R.A."/>
            <person name="Martin F."/>
            <person name="Silar P."/>
            <person name="Natvig D.O."/>
            <person name="Lalanne C."/>
            <person name="Gautier V."/>
            <person name="Ament-Velasquez S.L."/>
            <person name="Kruys A."/>
            <person name="Hutchinson M.I."/>
            <person name="Powell A.J."/>
            <person name="Barry K."/>
            <person name="Miller A.N."/>
            <person name="Grigoriev I.V."/>
            <person name="Debuchy R."/>
            <person name="Gladieux P."/>
            <person name="Hiltunen Thoren M."/>
            <person name="Johannesson H."/>
        </authorList>
    </citation>
    <scope>NUCLEOTIDE SEQUENCE</scope>
    <source>
        <strain evidence="3">PSN243</strain>
    </source>
</reference>